<evidence type="ECO:0000256" key="8">
    <source>
        <dbReference type="ARBA" id="ARBA00033063"/>
    </source>
</evidence>
<dbReference type="InterPro" id="IPR010827">
    <property type="entry name" value="BamA/TamA_POTRA"/>
</dbReference>
<name>A0A1H4DNQ2_9BACT</name>
<evidence type="ECO:0000256" key="7">
    <source>
        <dbReference type="ARBA" id="ARBA00023237"/>
    </source>
</evidence>
<dbReference type="RefSeq" id="WP_092350330.1">
    <property type="nucleotide sequence ID" value="NZ_FNQN01000011.1"/>
</dbReference>
<evidence type="ECO:0000313" key="15">
    <source>
        <dbReference type="Proteomes" id="UP000199409"/>
    </source>
</evidence>
<reference evidence="14 15" key="1">
    <citation type="submission" date="2016-10" db="EMBL/GenBank/DDBJ databases">
        <authorList>
            <person name="de Groot N.N."/>
        </authorList>
    </citation>
    <scope>NUCLEOTIDE SEQUENCE [LARGE SCALE GENOMIC DNA]</scope>
    <source>
        <strain evidence="14 15">DSM 7343</strain>
    </source>
</reference>
<keyword evidence="7" id="KW-0998">Cell outer membrane</keyword>
<feature type="domain" description="POTRA" evidence="12">
    <location>
        <begin position="228"/>
        <end position="287"/>
    </location>
</feature>
<dbReference type="Pfam" id="PF17243">
    <property type="entry name" value="POTRA_TamA_1"/>
    <property type="match status" value="1"/>
</dbReference>
<evidence type="ECO:0000256" key="1">
    <source>
        <dbReference type="ARBA" id="ARBA00004442"/>
    </source>
</evidence>
<keyword evidence="6 10" id="KW-0472">Membrane</keyword>
<evidence type="ECO:0000259" key="12">
    <source>
        <dbReference type="Pfam" id="PF07244"/>
    </source>
</evidence>
<dbReference type="GO" id="GO:0097347">
    <property type="term" value="C:TAM protein secretion complex"/>
    <property type="evidence" value="ECO:0007669"/>
    <property type="project" value="TreeGrafter"/>
</dbReference>
<feature type="domain" description="TamA POTRA" evidence="13">
    <location>
        <begin position="84"/>
        <end position="138"/>
    </location>
</feature>
<evidence type="ECO:0000313" key="14">
    <source>
        <dbReference type="EMBL" id="SEA74139.1"/>
    </source>
</evidence>
<evidence type="ECO:0000256" key="4">
    <source>
        <dbReference type="ARBA" id="ARBA00022692"/>
    </source>
</evidence>
<proteinExistence type="inferred from homology"/>
<dbReference type="Gene3D" id="3.10.20.310">
    <property type="entry name" value="membrane protein fhac"/>
    <property type="match status" value="3"/>
</dbReference>
<evidence type="ECO:0000256" key="2">
    <source>
        <dbReference type="ARBA" id="ARBA00010248"/>
    </source>
</evidence>
<organism evidence="14 15">
    <name type="scientific">Desulfuromusa kysingii</name>
    <dbReference type="NCBI Taxonomy" id="37625"/>
    <lineage>
        <taxon>Bacteria</taxon>
        <taxon>Pseudomonadati</taxon>
        <taxon>Thermodesulfobacteriota</taxon>
        <taxon>Desulfuromonadia</taxon>
        <taxon>Desulfuromonadales</taxon>
        <taxon>Geopsychrobacteraceae</taxon>
        <taxon>Desulfuromusa</taxon>
    </lineage>
</organism>
<evidence type="ECO:0000256" key="6">
    <source>
        <dbReference type="ARBA" id="ARBA00023136"/>
    </source>
</evidence>
<comment type="similarity">
    <text evidence="2">Belongs to the TamA family.</text>
</comment>
<evidence type="ECO:0000259" key="13">
    <source>
        <dbReference type="Pfam" id="PF17243"/>
    </source>
</evidence>
<keyword evidence="4 10" id="KW-0812">Transmembrane</keyword>
<comment type="subcellular location">
    <subcellularLocation>
        <location evidence="1">Cell outer membrane</location>
    </subcellularLocation>
</comment>
<accession>A0A1H4DNQ2</accession>
<keyword evidence="5" id="KW-0732">Signal</keyword>
<dbReference type="Gene3D" id="2.40.160.50">
    <property type="entry name" value="membrane protein fhac: a member of the omp85/tpsb transporter family"/>
    <property type="match status" value="1"/>
</dbReference>
<dbReference type="InterPro" id="IPR000184">
    <property type="entry name" value="Bac_surfAg_D15"/>
</dbReference>
<evidence type="ECO:0000256" key="10">
    <source>
        <dbReference type="SAM" id="Phobius"/>
    </source>
</evidence>
<evidence type="ECO:0000259" key="11">
    <source>
        <dbReference type="Pfam" id="PF01103"/>
    </source>
</evidence>
<dbReference type="GO" id="GO:0009279">
    <property type="term" value="C:cell outer membrane"/>
    <property type="evidence" value="ECO:0007669"/>
    <property type="project" value="UniProtKB-SubCell"/>
</dbReference>
<dbReference type="Proteomes" id="UP000199409">
    <property type="component" value="Unassembled WGS sequence"/>
</dbReference>
<dbReference type="EMBL" id="FNQN01000011">
    <property type="protein sequence ID" value="SEA74139.1"/>
    <property type="molecule type" value="Genomic_DNA"/>
</dbReference>
<keyword evidence="15" id="KW-1185">Reference proteome</keyword>
<dbReference type="PANTHER" id="PTHR12815:SF47">
    <property type="entry name" value="TRANSLOCATION AND ASSEMBLY MODULE SUBUNIT TAMA"/>
    <property type="match status" value="1"/>
</dbReference>
<evidence type="ECO:0000256" key="3">
    <source>
        <dbReference type="ARBA" id="ARBA00015419"/>
    </source>
</evidence>
<evidence type="ECO:0000256" key="9">
    <source>
        <dbReference type="ARBA" id="ARBA00093548"/>
    </source>
</evidence>
<dbReference type="STRING" id="37625.SAMN05660420_03010"/>
<dbReference type="PANTHER" id="PTHR12815">
    <property type="entry name" value="SORTING AND ASSEMBLY MACHINERY SAMM50 PROTEIN FAMILY MEMBER"/>
    <property type="match status" value="1"/>
</dbReference>
<protein>
    <recommendedName>
        <fullName evidence="3">Translocation and assembly module subunit TamA</fullName>
    </recommendedName>
    <alternativeName>
        <fullName evidence="8">Autotransporter assembly factor TamA</fullName>
    </alternativeName>
</protein>
<keyword evidence="10" id="KW-1133">Transmembrane helix</keyword>
<evidence type="ECO:0000256" key="5">
    <source>
        <dbReference type="ARBA" id="ARBA00022729"/>
    </source>
</evidence>
<dbReference type="Pfam" id="PF01103">
    <property type="entry name" value="Omp85"/>
    <property type="match status" value="1"/>
</dbReference>
<dbReference type="InterPro" id="IPR035243">
    <property type="entry name" value="TamA_POTRA_Dom_1"/>
</dbReference>
<feature type="transmembrane region" description="Helical" evidence="10">
    <location>
        <begin position="37"/>
        <end position="57"/>
    </location>
</feature>
<dbReference type="Pfam" id="PF07244">
    <property type="entry name" value="POTRA"/>
    <property type="match status" value="1"/>
</dbReference>
<dbReference type="InterPro" id="IPR039910">
    <property type="entry name" value="D15-like"/>
</dbReference>
<feature type="domain" description="Bacterial surface antigen (D15)" evidence="11">
    <location>
        <begin position="329"/>
        <end position="613"/>
    </location>
</feature>
<sequence>MDLRGDNIQLEVKMLPFEYQSIVVGEQRYQSGQMMKILLIIIGFICLTTLPCSADNLQINIEIDHSELHEILQSAIVIPSALNSTDTLNRHWLRYYQKQLPRQISNALQPYGYFHSETKIKSEQTAENEFLLKIKVKPGEPVKITLLQLLLSDQSQQTEELRQLLKEFPLKEGDILRQDLYERGKSLLLQEVVKRGFLDAQFQTHQIHVYQQENRAEITLLLAPGQRYRFGQTTFIGNSNYPDRFLKRYLSYRPGNNFSQQQLNQTQLNLLNTDLFKKVNISPDSEHATDELMPVSIELQPAPRHSLRPGIGYGTDTGARFSLRYRELNLFQLGHELKGELLVAQRKQSLVTTYIIPDIKRLDSQTKLRIGYDREESDSYLSRKLFTEAEYQRSLGRPLLASVFLRLTQEYSEVADETDNSQMLLPGARLQWQKVDNLIMPRYGFQGNVEIKGAHSAFLSDTSLLQLSAQSTSLIPLPYNSSLMIRLRAGTTWHNDSFQELPASLRFFAGGDQSVRGYAYQSLGPKDDEDQVIGGKHLLVSNLEIEKRLTSKWGGALFYDVGNAFDSLDEYELEQGAGIGIRRYTPIGPIRVDLARQIGTSSPRWRIHFSMGFGW</sequence>
<comment type="subunit">
    <text evidence="9">Interacts with TamB to form the translocation and assembly module (TAM).</text>
</comment>
<dbReference type="GO" id="GO:0009306">
    <property type="term" value="P:protein secretion"/>
    <property type="evidence" value="ECO:0007669"/>
    <property type="project" value="TreeGrafter"/>
</dbReference>
<dbReference type="OrthoDB" id="9814535at2"/>
<dbReference type="AlphaFoldDB" id="A0A1H4DNQ2"/>
<gene>
    <name evidence="14" type="ORF">SAMN05660420_03010</name>
</gene>